<reference evidence="10" key="2">
    <citation type="submission" date="2020-09" db="EMBL/GenBank/DDBJ databases">
        <authorList>
            <person name="Sun Q."/>
            <person name="Kim S."/>
        </authorList>
    </citation>
    <scope>NUCLEOTIDE SEQUENCE</scope>
    <source>
        <strain evidence="10">KCTC 12870</strain>
    </source>
</reference>
<evidence type="ECO:0000313" key="11">
    <source>
        <dbReference type="Proteomes" id="UP000642829"/>
    </source>
</evidence>
<evidence type="ECO:0000256" key="7">
    <source>
        <dbReference type="ARBA" id="ARBA00023160"/>
    </source>
</evidence>
<dbReference type="GO" id="GO:0006633">
    <property type="term" value="P:fatty acid biosynthetic process"/>
    <property type="evidence" value="ECO:0007669"/>
    <property type="project" value="UniProtKB-UniRule"/>
</dbReference>
<dbReference type="InterPro" id="IPR008278">
    <property type="entry name" value="4-PPantetheinyl_Trfase_dom"/>
</dbReference>
<dbReference type="NCBIfam" id="TIGR00556">
    <property type="entry name" value="pantethn_trn"/>
    <property type="match status" value="1"/>
</dbReference>
<keyword evidence="5 8" id="KW-0460">Magnesium</keyword>
<feature type="domain" description="4'-phosphopantetheinyl transferase" evidence="9">
    <location>
        <begin position="13"/>
        <end position="102"/>
    </location>
</feature>
<name>A0A8J3DFF4_9BACT</name>
<dbReference type="InterPro" id="IPR002582">
    <property type="entry name" value="ACPS"/>
</dbReference>
<keyword evidence="2 8" id="KW-0808">Transferase</keyword>
<dbReference type="NCBIfam" id="TIGR00516">
    <property type="entry name" value="acpS"/>
    <property type="match status" value="1"/>
</dbReference>
<comment type="cofactor">
    <cofactor evidence="8">
        <name>Mg(2+)</name>
        <dbReference type="ChEBI" id="CHEBI:18420"/>
    </cofactor>
</comment>
<dbReference type="InterPro" id="IPR004568">
    <property type="entry name" value="Ppantetheine-prot_Trfase_dom"/>
</dbReference>
<organism evidence="10 11">
    <name type="scientific">Cerasicoccus arenae</name>
    <dbReference type="NCBI Taxonomy" id="424488"/>
    <lineage>
        <taxon>Bacteria</taxon>
        <taxon>Pseudomonadati</taxon>
        <taxon>Verrucomicrobiota</taxon>
        <taxon>Opitutia</taxon>
        <taxon>Puniceicoccales</taxon>
        <taxon>Cerasicoccaceae</taxon>
        <taxon>Cerasicoccus</taxon>
    </lineage>
</organism>
<dbReference type="Gene3D" id="3.90.470.20">
    <property type="entry name" value="4'-phosphopantetheinyl transferase domain"/>
    <property type="match status" value="1"/>
</dbReference>
<feature type="binding site" evidence="8">
    <location>
        <position position="17"/>
    </location>
    <ligand>
        <name>Mg(2+)</name>
        <dbReference type="ChEBI" id="CHEBI:18420"/>
    </ligand>
</feature>
<dbReference type="InterPro" id="IPR037143">
    <property type="entry name" value="4-PPantetheinyl_Trfase_dom_sf"/>
</dbReference>
<dbReference type="SUPFAM" id="SSF56214">
    <property type="entry name" value="4'-phosphopantetheinyl transferase"/>
    <property type="match status" value="1"/>
</dbReference>
<dbReference type="EMBL" id="BMXG01000008">
    <property type="protein sequence ID" value="GHC00254.1"/>
    <property type="molecule type" value="Genomic_DNA"/>
</dbReference>
<evidence type="ECO:0000256" key="4">
    <source>
        <dbReference type="ARBA" id="ARBA00022832"/>
    </source>
</evidence>
<keyword evidence="4 8" id="KW-0276">Fatty acid metabolism</keyword>
<keyword evidence="1 8" id="KW-0444">Lipid biosynthesis</keyword>
<evidence type="ECO:0000256" key="6">
    <source>
        <dbReference type="ARBA" id="ARBA00023098"/>
    </source>
</evidence>
<evidence type="ECO:0000256" key="1">
    <source>
        <dbReference type="ARBA" id="ARBA00022516"/>
    </source>
</evidence>
<keyword evidence="8" id="KW-0963">Cytoplasm</keyword>
<comment type="subcellular location">
    <subcellularLocation>
        <location evidence="8">Cytoplasm</location>
    </subcellularLocation>
</comment>
<dbReference type="EC" id="2.7.8.7" evidence="8"/>
<dbReference type="Proteomes" id="UP000642829">
    <property type="component" value="Unassembled WGS sequence"/>
</dbReference>
<evidence type="ECO:0000256" key="8">
    <source>
        <dbReference type="HAMAP-Rule" id="MF_00101"/>
    </source>
</evidence>
<accession>A0A8J3DFF4</accession>
<keyword evidence="7 8" id="KW-0275">Fatty acid biosynthesis</keyword>
<keyword evidence="6 8" id="KW-0443">Lipid metabolism</keyword>
<dbReference type="GO" id="GO:0000287">
    <property type="term" value="F:magnesium ion binding"/>
    <property type="evidence" value="ECO:0007669"/>
    <property type="project" value="UniProtKB-UniRule"/>
</dbReference>
<sequence>MIDPTRIQGAVLGIGCDLVDIERIKQMHERHGERCLDRIYTAVERSYCMAMKNPYPSLAARFAAKEAVSKAFGTGIGREFGLQSLSVVKGEQGEPIAELDEQGRALLKKLGGTDVLLSLSHTANQAMAFAVVVHNPH</sequence>
<protein>
    <recommendedName>
        <fullName evidence="8">Holo-[acyl-carrier-protein] synthase</fullName>
        <shortName evidence="8">Holo-ACP synthase</shortName>
        <ecNumber evidence="8">2.7.8.7</ecNumber>
    </recommendedName>
    <alternativeName>
        <fullName evidence="8">4'-phosphopantetheinyl transferase AcpS</fullName>
    </alternativeName>
</protein>
<comment type="catalytic activity">
    <reaction evidence="8">
        <text>apo-[ACP] + CoA = holo-[ACP] + adenosine 3',5'-bisphosphate + H(+)</text>
        <dbReference type="Rhea" id="RHEA:12068"/>
        <dbReference type="Rhea" id="RHEA-COMP:9685"/>
        <dbReference type="Rhea" id="RHEA-COMP:9690"/>
        <dbReference type="ChEBI" id="CHEBI:15378"/>
        <dbReference type="ChEBI" id="CHEBI:29999"/>
        <dbReference type="ChEBI" id="CHEBI:57287"/>
        <dbReference type="ChEBI" id="CHEBI:58343"/>
        <dbReference type="ChEBI" id="CHEBI:64479"/>
        <dbReference type="EC" id="2.7.8.7"/>
    </reaction>
</comment>
<comment type="similarity">
    <text evidence="8">Belongs to the P-Pant transferase superfamily. AcpS family.</text>
</comment>
<evidence type="ECO:0000313" key="10">
    <source>
        <dbReference type="EMBL" id="GHC00254.1"/>
    </source>
</evidence>
<evidence type="ECO:0000256" key="3">
    <source>
        <dbReference type="ARBA" id="ARBA00022723"/>
    </source>
</evidence>
<proteinExistence type="inferred from homology"/>
<reference evidence="10" key="1">
    <citation type="journal article" date="2014" name="Int. J. Syst. Evol. Microbiol.">
        <title>Complete genome sequence of Corynebacterium casei LMG S-19264T (=DSM 44701T), isolated from a smear-ripened cheese.</title>
        <authorList>
            <consortium name="US DOE Joint Genome Institute (JGI-PGF)"/>
            <person name="Walter F."/>
            <person name="Albersmeier A."/>
            <person name="Kalinowski J."/>
            <person name="Ruckert C."/>
        </authorList>
    </citation>
    <scope>NUCLEOTIDE SEQUENCE</scope>
    <source>
        <strain evidence="10">KCTC 12870</strain>
    </source>
</reference>
<gene>
    <name evidence="8 10" type="primary">acpS</name>
    <name evidence="10" type="ORF">GCM10007047_15670</name>
</gene>
<keyword evidence="11" id="KW-1185">Reference proteome</keyword>
<comment type="caution">
    <text evidence="10">The sequence shown here is derived from an EMBL/GenBank/DDBJ whole genome shotgun (WGS) entry which is preliminary data.</text>
</comment>
<evidence type="ECO:0000256" key="2">
    <source>
        <dbReference type="ARBA" id="ARBA00022679"/>
    </source>
</evidence>
<evidence type="ECO:0000256" key="5">
    <source>
        <dbReference type="ARBA" id="ARBA00022842"/>
    </source>
</evidence>
<dbReference type="Pfam" id="PF01648">
    <property type="entry name" value="ACPS"/>
    <property type="match status" value="1"/>
</dbReference>
<comment type="function">
    <text evidence="8">Transfers the 4'-phosphopantetheine moiety from coenzyme A to a Ser of acyl-carrier-protein.</text>
</comment>
<dbReference type="AlphaFoldDB" id="A0A8J3DFF4"/>
<dbReference type="GO" id="GO:0005737">
    <property type="term" value="C:cytoplasm"/>
    <property type="evidence" value="ECO:0007669"/>
    <property type="project" value="UniProtKB-SubCell"/>
</dbReference>
<dbReference type="GO" id="GO:0008897">
    <property type="term" value="F:holo-[acyl-carrier-protein] synthase activity"/>
    <property type="evidence" value="ECO:0007669"/>
    <property type="project" value="UniProtKB-UniRule"/>
</dbReference>
<feature type="binding site" evidence="8">
    <location>
        <position position="66"/>
    </location>
    <ligand>
        <name>Mg(2+)</name>
        <dbReference type="ChEBI" id="CHEBI:18420"/>
    </ligand>
</feature>
<evidence type="ECO:0000259" key="9">
    <source>
        <dbReference type="Pfam" id="PF01648"/>
    </source>
</evidence>
<dbReference type="HAMAP" id="MF_00101">
    <property type="entry name" value="AcpS"/>
    <property type="match status" value="1"/>
</dbReference>
<keyword evidence="3 8" id="KW-0479">Metal-binding</keyword>
<dbReference type="RefSeq" id="WP_189513696.1">
    <property type="nucleotide sequence ID" value="NZ_BMXG01000008.1"/>
</dbReference>